<dbReference type="EMBL" id="WEID01000103">
    <property type="protein sequence ID" value="KAB8126634.1"/>
    <property type="molecule type" value="Genomic_DNA"/>
</dbReference>
<proteinExistence type="predicted"/>
<organism evidence="2 3">
    <name type="scientific">Gracilibacillus oryzae</name>
    <dbReference type="NCBI Taxonomy" id="1672701"/>
    <lineage>
        <taxon>Bacteria</taxon>
        <taxon>Bacillati</taxon>
        <taxon>Bacillota</taxon>
        <taxon>Bacilli</taxon>
        <taxon>Bacillales</taxon>
        <taxon>Bacillaceae</taxon>
        <taxon>Gracilibacillus</taxon>
    </lineage>
</organism>
<dbReference type="Pfam" id="PF11706">
    <property type="entry name" value="zf-CGNR"/>
    <property type="match status" value="1"/>
</dbReference>
<dbReference type="RefSeq" id="WP_153406552.1">
    <property type="nucleotide sequence ID" value="NZ_ML762448.1"/>
</dbReference>
<keyword evidence="3" id="KW-1185">Reference proteome</keyword>
<dbReference type="InterPro" id="IPR023286">
    <property type="entry name" value="ABATE_dom_sf"/>
</dbReference>
<reference evidence="2 3" key="1">
    <citation type="submission" date="2019-10" db="EMBL/GenBank/DDBJ databases">
        <title>Gracilibacillus sp. nov. isolated from rice seeds.</title>
        <authorList>
            <person name="He S."/>
        </authorList>
    </citation>
    <scope>NUCLEOTIDE SEQUENCE [LARGE SCALE GENOMIC DNA]</scope>
    <source>
        <strain evidence="2 3">TD8</strain>
    </source>
</reference>
<dbReference type="Gene3D" id="1.10.3300.10">
    <property type="entry name" value="Jann2411-like domain"/>
    <property type="match status" value="1"/>
</dbReference>
<dbReference type="InterPro" id="IPR010852">
    <property type="entry name" value="ABATE"/>
</dbReference>
<dbReference type="AlphaFoldDB" id="A0A7C8GRK0"/>
<evidence type="ECO:0000313" key="3">
    <source>
        <dbReference type="Proteomes" id="UP000480246"/>
    </source>
</evidence>
<dbReference type="OrthoDB" id="123307at2"/>
<feature type="domain" description="Zinc finger CGNR" evidence="1">
    <location>
        <begin position="151"/>
        <end position="190"/>
    </location>
</feature>
<sequence length="194" mass="22431">MEEKIKFPLFSGHLSLDLVNTEVVRNGARIDLLTSADDLIQWIDTLIKKGYLSQQQISGNVKEWALEALPLMRNIRSSLRKAYEDFADGKEPDDEWIKNLEAQIKKAPFTYQLKENQLIARPVGRSEDALIAVLAYDALTLYAENKLSNMHHCANPDCVLLFMDTRGRRKWCSMKIFGNREKVTRYQKRKNVLD</sequence>
<dbReference type="Proteomes" id="UP000480246">
    <property type="component" value="Unassembled WGS sequence"/>
</dbReference>
<dbReference type="InterPro" id="IPR021005">
    <property type="entry name" value="Znf_CGNR"/>
</dbReference>
<gene>
    <name evidence="2" type="ORF">F9U64_19490</name>
</gene>
<dbReference type="PANTHER" id="PTHR35525">
    <property type="entry name" value="BLL6575 PROTEIN"/>
    <property type="match status" value="1"/>
</dbReference>
<dbReference type="PANTHER" id="PTHR35525:SF3">
    <property type="entry name" value="BLL6575 PROTEIN"/>
    <property type="match status" value="1"/>
</dbReference>
<evidence type="ECO:0000259" key="1">
    <source>
        <dbReference type="Pfam" id="PF11706"/>
    </source>
</evidence>
<dbReference type="SUPFAM" id="SSF160904">
    <property type="entry name" value="Jann2411-like"/>
    <property type="match status" value="1"/>
</dbReference>
<dbReference type="Pfam" id="PF07336">
    <property type="entry name" value="ABATE"/>
    <property type="match status" value="1"/>
</dbReference>
<protein>
    <submittedName>
        <fullName evidence="2">RNA-binding protein</fullName>
    </submittedName>
</protein>
<evidence type="ECO:0000313" key="2">
    <source>
        <dbReference type="EMBL" id="KAB8126634.1"/>
    </source>
</evidence>
<name>A0A7C8GRK0_9BACI</name>
<accession>A0A7C8GRK0</accession>
<comment type="caution">
    <text evidence="2">The sequence shown here is derived from an EMBL/GenBank/DDBJ whole genome shotgun (WGS) entry which is preliminary data.</text>
</comment>